<dbReference type="Pfam" id="PF02899">
    <property type="entry name" value="Phage_int_SAM_1"/>
    <property type="match status" value="1"/>
</dbReference>
<dbReference type="SUPFAM" id="SSF56349">
    <property type="entry name" value="DNA breaking-rejoining enzymes"/>
    <property type="match status" value="1"/>
</dbReference>
<dbReference type="InterPro" id="IPR011010">
    <property type="entry name" value="DNA_brk_join_enz"/>
</dbReference>
<comment type="similarity">
    <text evidence="1">Belongs to the 'phage' integrase family.</text>
</comment>
<dbReference type="Pfam" id="PF00589">
    <property type="entry name" value="Phage_integrase"/>
    <property type="match status" value="1"/>
</dbReference>
<dbReference type="InterPro" id="IPR044068">
    <property type="entry name" value="CB"/>
</dbReference>
<dbReference type="InterPro" id="IPR010998">
    <property type="entry name" value="Integrase_recombinase_N"/>
</dbReference>
<dbReference type="PANTHER" id="PTHR30349:SF64">
    <property type="entry name" value="PROPHAGE INTEGRASE INTD-RELATED"/>
    <property type="match status" value="1"/>
</dbReference>
<keyword evidence="3 5" id="KW-0238">DNA-binding</keyword>
<keyword evidence="2" id="KW-0229">DNA integration</keyword>
<feature type="domain" description="Tyr recombinase" evidence="6">
    <location>
        <begin position="83"/>
        <end position="289"/>
    </location>
</feature>
<dbReference type="Gene3D" id="1.10.443.10">
    <property type="entry name" value="Intergrase catalytic core"/>
    <property type="match status" value="1"/>
</dbReference>
<dbReference type="InterPro" id="IPR002104">
    <property type="entry name" value="Integrase_catalytic"/>
</dbReference>
<reference evidence="8 9" key="1">
    <citation type="submission" date="2019-09" db="EMBL/GenBank/DDBJ databases">
        <title>Genomes of Cryomorphaceae.</title>
        <authorList>
            <person name="Bowman J.P."/>
        </authorList>
    </citation>
    <scope>NUCLEOTIDE SEQUENCE [LARGE SCALE GENOMIC DNA]</scope>
    <source>
        <strain evidence="8 9">KCTC 52047</strain>
    </source>
</reference>
<comment type="caution">
    <text evidence="8">The sequence shown here is derived from an EMBL/GenBank/DDBJ whole genome shotgun (WGS) entry which is preliminary data.</text>
</comment>
<accession>A0A6N6M0T8</accession>
<dbReference type="AlphaFoldDB" id="A0A6N6M0T8"/>
<evidence type="ECO:0000256" key="2">
    <source>
        <dbReference type="ARBA" id="ARBA00022908"/>
    </source>
</evidence>
<dbReference type="GO" id="GO:0003677">
    <property type="term" value="F:DNA binding"/>
    <property type="evidence" value="ECO:0007669"/>
    <property type="project" value="UniProtKB-UniRule"/>
</dbReference>
<name>A0A6N6M0T8_9FLAO</name>
<dbReference type="GO" id="GO:0006310">
    <property type="term" value="P:DNA recombination"/>
    <property type="evidence" value="ECO:0007669"/>
    <property type="project" value="UniProtKB-KW"/>
</dbReference>
<protein>
    <submittedName>
        <fullName evidence="8">Tyrosine-type recombinase/integrase</fullName>
    </submittedName>
</protein>
<proteinExistence type="inferred from homology"/>
<dbReference type="PROSITE" id="PS51900">
    <property type="entry name" value="CB"/>
    <property type="match status" value="1"/>
</dbReference>
<dbReference type="PANTHER" id="PTHR30349">
    <property type="entry name" value="PHAGE INTEGRASE-RELATED"/>
    <property type="match status" value="1"/>
</dbReference>
<evidence type="ECO:0000256" key="5">
    <source>
        <dbReference type="PROSITE-ProRule" id="PRU01248"/>
    </source>
</evidence>
<evidence type="ECO:0000259" key="7">
    <source>
        <dbReference type="PROSITE" id="PS51900"/>
    </source>
</evidence>
<dbReference type="InterPro" id="IPR013762">
    <property type="entry name" value="Integrase-like_cat_sf"/>
</dbReference>
<dbReference type="InterPro" id="IPR050090">
    <property type="entry name" value="Tyrosine_recombinase_XerCD"/>
</dbReference>
<dbReference type="RefSeq" id="WP_151170206.1">
    <property type="nucleotide sequence ID" value="NZ_WACR01000018.1"/>
</dbReference>
<feature type="domain" description="Core-binding (CB)" evidence="7">
    <location>
        <begin position="1"/>
        <end position="61"/>
    </location>
</feature>
<dbReference type="OrthoDB" id="1407105at2"/>
<dbReference type="Gene3D" id="1.10.150.130">
    <property type="match status" value="1"/>
</dbReference>
<keyword evidence="4" id="KW-0233">DNA recombination</keyword>
<keyword evidence="9" id="KW-1185">Reference proteome</keyword>
<dbReference type="EMBL" id="WACR01000018">
    <property type="protein sequence ID" value="KAB1061071.1"/>
    <property type="molecule type" value="Genomic_DNA"/>
</dbReference>
<dbReference type="PROSITE" id="PS51898">
    <property type="entry name" value="TYR_RECOMBINASE"/>
    <property type="match status" value="1"/>
</dbReference>
<dbReference type="InterPro" id="IPR004107">
    <property type="entry name" value="Integrase_SAM-like_N"/>
</dbReference>
<gene>
    <name evidence="8" type="ORF">F3059_13590</name>
</gene>
<dbReference type="Proteomes" id="UP000435357">
    <property type="component" value="Unassembled WGS sequence"/>
</dbReference>
<evidence type="ECO:0000313" key="9">
    <source>
        <dbReference type="Proteomes" id="UP000435357"/>
    </source>
</evidence>
<evidence type="ECO:0000256" key="4">
    <source>
        <dbReference type="ARBA" id="ARBA00023172"/>
    </source>
</evidence>
<evidence type="ECO:0000256" key="1">
    <source>
        <dbReference type="ARBA" id="ARBA00008857"/>
    </source>
</evidence>
<sequence length="293" mass="34722">SHYNSYALEFLAWLDKDHTEPENATAKEVLAYLNHLQKKGQESKTRNIRLNVIKQFFNYQIDCGHRTDNPVQHLKIRGSKKQKLYPILDKLQLEKLYNEYQVPTDEDGRANRNWFKSYKLSRARNKAIISLMIHQGLTTPEVNKLQLKDLKLKEGTVFIGGSRKSNERTLELKSKQIIELMEYQFTTRAELLKFCREETQNLFISSPPIGKGYSKRTDCGEIWKRLSQEIREQNKDFINFKQVRTSVITHWLKEFNLRQVQYMAGHRYVSSTESYLVNQTEDLQKDIDQFYPF</sequence>
<evidence type="ECO:0000259" key="6">
    <source>
        <dbReference type="PROSITE" id="PS51898"/>
    </source>
</evidence>
<feature type="non-terminal residue" evidence="8">
    <location>
        <position position="1"/>
    </location>
</feature>
<evidence type="ECO:0000313" key="8">
    <source>
        <dbReference type="EMBL" id="KAB1061071.1"/>
    </source>
</evidence>
<dbReference type="GO" id="GO:0015074">
    <property type="term" value="P:DNA integration"/>
    <property type="evidence" value="ECO:0007669"/>
    <property type="project" value="UniProtKB-KW"/>
</dbReference>
<evidence type="ECO:0000256" key="3">
    <source>
        <dbReference type="ARBA" id="ARBA00023125"/>
    </source>
</evidence>
<organism evidence="8 9">
    <name type="scientific">Salibacter halophilus</name>
    <dbReference type="NCBI Taxonomy" id="1803916"/>
    <lineage>
        <taxon>Bacteria</taxon>
        <taxon>Pseudomonadati</taxon>
        <taxon>Bacteroidota</taxon>
        <taxon>Flavobacteriia</taxon>
        <taxon>Flavobacteriales</taxon>
        <taxon>Salibacteraceae</taxon>
        <taxon>Salibacter</taxon>
    </lineage>
</organism>